<dbReference type="Proteomes" id="UP000004509">
    <property type="component" value="Unassembled WGS sequence"/>
</dbReference>
<dbReference type="InterPro" id="IPR009097">
    <property type="entry name" value="Cyclic_Pdiesterase"/>
</dbReference>
<dbReference type="AlphaFoldDB" id="C8PMF6"/>
<dbReference type="InterPro" id="IPR050580">
    <property type="entry name" value="2H_phosphoesterase_YjcG-like"/>
</dbReference>
<comment type="caution">
    <text evidence="1">The sequence shown here is derived from an EMBL/GenBank/DDBJ whole genome shotgun (WGS) entry which is preliminary data.</text>
</comment>
<dbReference type="OrthoDB" id="358773at2"/>
<dbReference type="STRING" id="596324.TREVI0001_0570"/>
<evidence type="ECO:0000313" key="1">
    <source>
        <dbReference type="EMBL" id="EEV21373.1"/>
    </source>
</evidence>
<protein>
    <recommendedName>
        <fullName evidence="3">2',5' RNA ligase family protein</fullName>
    </recommendedName>
</protein>
<accession>C8PMF6</accession>
<dbReference type="eggNOG" id="COG1514">
    <property type="taxonomic scope" value="Bacteria"/>
</dbReference>
<dbReference type="PANTHER" id="PTHR40037">
    <property type="entry name" value="PHOSPHOESTERASE YJCG-RELATED"/>
    <property type="match status" value="1"/>
</dbReference>
<dbReference type="Pfam" id="PF13563">
    <property type="entry name" value="2_5_RNA_ligase2"/>
    <property type="match status" value="1"/>
</dbReference>
<dbReference type="SUPFAM" id="SSF55144">
    <property type="entry name" value="LigT-like"/>
    <property type="match status" value="1"/>
</dbReference>
<dbReference type="RefSeq" id="WP_006187702.1">
    <property type="nucleotide sequence ID" value="NZ_ACYH01000011.1"/>
</dbReference>
<sequence length="188" mass="21125">MKQHSFPQQTHFIGVLLPEDITLTLEDCRRYMNKTYGCKSGHATPIHVTLVSPFRLQQDYSTADLISAIEKNVLPKGLGFSAHIDNFDAFGDRTLFANVVAYEAWTKLRDETVKAILNACPGCTKKDQRPFQPHATVSNRDIPAGVMTEALQVMNELNLVEDFPVDNITIFERKGNRWEAAVTMELGV</sequence>
<gene>
    <name evidence="1" type="ORF">TREVI0001_0570</name>
</gene>
<dbReference type="GeneID" id="301461461"/>
<evidence type="ECO:0000313" key="2">
    <source>
        <dbReference type="Proteomes" id="UP000004509"/>
    </source>
</evidence>
<dbReference type="PANTHER" id="PTHR40037:SF1">
    <property type="entry name" value="PHOSPHOESTERASE SAOUHSC_00951-RELATED"/>
    <property type="match status" value="1"/>
</dbReference>
<name>C8PMF6_9SPIR</name>
<reference evidence="1 2" key="1">
    <citation type="submission" date="2009-07" db="EMBL/GenBank/DDBJ databases">
        <authorList>
            <person name="Madupu R."/>
            <person name="Sebastian Y."/>
            <person name="Durkin A.S."/>
            <person name="Torralba M."/>
            <person name="Methe B."/>
            <person name="Sutton G.G."/>
            <person name="Strausberg R.L."/>
            <person name="Nelson K.E."/>
        </authorList>
    </citation>
    <scope>NUCLEOTIDE SEQUENCE [LARGE SCALE GENOMIC DNA]</scope>
    <source>
        <strain evidence="1 2">ATCC 35580</strain>
    </source>
</reference>
<dbReference type="Gene3D" id="3.90.1140.10">
    <property type="entry name" value="Cyclic phosphodiesterase"/>
    <property type="match status" value="1"/>
</dbReference>
<organism evidence="1 2">
    <name type="scientific">Treponema vincentii ATCC 35580</name>
    <dbReference type="NCBI Taxonomy" id="596324"/>
    <lineage>
        <taxon>Bacteria</taxon>
        <taxon>Pseudomonadati</taxon>
        <taxon>Spirochaetota</taxon>
        <taxon>Spirochaetia</taxon>
        <taxon>Spirochaetales</taxon>
        <taxon>Treponemataceae</taxon>
        <taxon>Treponema</taxon>
    </lineage>
</organism>
<proteinExistence type="predicted"/>
<evidence type="ECO:0008006" key="3">
    <source>
        <dbReference type="Google" id="ProtNLM"/>
    </source>
</evidence>
<dbReference type="EMBL" id="ACYH01000011">
    <property type="protein sequence ID" value="EEV21373.1"/>
    <property type="molecule type" value="Genomic_DNA"/>
</dbReference>